<protein>
    <recommendedName>
        <fullName evidence="2">Tetratricopeptide repeat protein 38</fullName>
    </recommendedName>
</protein>
<evidence type="ECO:0000256" key="1">
    <source>
        <dbReference type="ARBA" id="ARBA00005857"/>
    </source>
</evidence>
<organism evidence="5 6">
    <name type="scientific">Shewanella cyperi</name>
    <dbReference type="NCBI Taxonomy" id="2814292"/>
    <lineage>
        <taxon>Bacteria</taxon>
        <taxon>Pseudomonadati</taxon>
        <taxon>Pseudomonadota</taxon>
        <taxon>Gammaproteobacteria</taxon>
        <taxon>Alteromonadales</taxon>
        <taxon>Shewanellaceae</taxon>
        <taxon>Shewanella</taxon>
    </lineage>
</organism>
<evidence type="ECO:0000313" key="5">
    <source>
        <dbReference type="EMBL" id="QSX29558.1"/>
    </source>
</evidence>
<evidence type="ECO:0000256" key="4">
    <source>
        <dbReference type="ARBA" id="ARBA00022803"/>
    </source>
</evidence>
<dbReference type="InterPro" id="IPR033891">
    <property type="entry name" value="TTC38"/>
</dbReference>
<dbReference type="PANTHER" id="PTHR16263">
    <property type="entry name" value="TETRATRICOPEPTIDE REPEAT PROTEIN 38"/>
    <property type="match status" value="1"/>
</dbReference>
<name>A0A974XLQ1_9GAMM</name>
<comment type="similarity">
    <text evidence="1">Belongs to the TTC38 family.</text>
</comment>
<reference evidence="5 6" key="1">
    <citation type="submission" date="2021-03" db="EMBL/GenBank/DDBJ databases">
        <title>Novel species identification of genus Shewanella.</title>
        <authorList>
            <person name="Liu G."/>
            <person name="Zhang Q."/>
        </authorList>
    </citation>
    <scope>NUCLEOTIDE SEQUENCE [LARGE SCALE GENOMIC DNA]</scope>
    <source>
        <strain evidence="5 6">FJAT-53726</strain>
    </source>
</reference>
<dbReference type="Gene3D" id="1.25.40.10">
    <property type="entry name" value="Tetratricopeptide repeat domain"/>
    <property type="match status" value="1"/>
</dbReference>
<evidence type="ECO:0000256" key="2">
    <source>
        <dbReference type="ARBA" id="ARBA00019992"/>
    </source>
</evidence>
<gene>
    <name evidence="5" type="ORF">JYB88_15375</name>
</gene>
<dbReference type="EMBL" id="CP071504">
    <property type="protein sequence ID" value="QSX29558.1"/>
    <property type="molecule type" value="Genomic_DNA"/>
</dbReference>
<accession>A0A974XLQ1</accession>
<evidence type="ECO:0000256" key="3">
    <source>
        <dbReference type="ARBA" id="ARBA00022737"/>
    </source>
</evidence>
<evidence type="ECO:0000313" key="6">
    <source>
        <dbReference type="Proteomes" id="UP000663281"/>
    </source>
</evidence>
<dbReference type="KEGG" id="scyp:JYB88_15375"/>
<dbReference type="PANTHER" id="PTHR16263:SF4">
    <property type="entry name" value="TETRATRICOPEPTIDE REPEAT PROTEIN 38"/>
    <property type="match status" value="1"/>
</dbReference>
<dbReference type="SUPFAM" id="SSF48452">
    <property type="entry name" value="TPR-like"/>
    <property type="match status" value="1"/>
</dbReference>
<keyword evidence="4" id="KW-0802">TPR repeat</keyword>
<dbReference type="Proteomes" id="UP000663281">
    <property type="component" value="Chromosome"/>
</dbReference>
<keyword evidence="3" id="KW-0677">Repeat</keyword>
<sequence length="404" mass="43816">MLEARTGKPLSTRSVEAAALYQEGVDLILGSESCAAATLDRALALDQHFALAAAARYCIAMDAGETDAERFRDLAQTAAKDASDWERQHVEVLLDLIEAPGSSRDLAMAYVEQNPADLLIVSQLAGRMFFFDGPKKLETVLALFESVAPALGDDWALLARLGFAASEAGQRPRGRELLQRALKLRPQSLYSIHGMAHLLHDEGAAAESAELLQSWLKQYEAGAREGQMYGHVQWHLALSEWQLGQRDAAMARYQRYCAPATTSCGPILTLADCGGFLLRDFLKTGQPRPLDADVLKHIEIVWGMLGHPFIALHVAALYASAGDINGLQYCEEALAALPDSPNRDLSLALVRALDRFSSGDFQGATDTLASLSPEARIGIGGSHVERMLVDLLECACQAHLPQHS</sequence>
<dbReference type="RefSeq" id="WP_207324667.1">
    <property type="nucleotide sequence ID" value="NZ_CP071504.1"/>
</dbReference>
<proteinExistence type="inferred from homology"/>
<dbReference type="InterPro" id="IPR011990">
    <property type="entry name" value="TPR-like_helical_dom_sf"/>
</dbReference>
<keyword evidence="6" id="KW-1185">Reference proteome</keyword>
<dbReference type="AlphaFoldDB" id="A0A974XLQ1"/>